<evidence type="ECO:0000256" key="1">
    <source>
        <dbReference type="SAM" id="Phobius"/>
    </source>
</evidence>
<dbReference type="RefSeq" id="YP_010796368.1">
    <property type="nucleotide sequence ID" value="NC_076000.1"/>
</dbReference>
<reference evidence="2 3" key="1">
    <citation type="journal article" date="2018" name="Arch. Virol.">
        <title>Molecular characterization of a novel rhabdovirus infecting blackcurrant identified by high-throughput sequencing.</title>
        <authorList>
            <person name="Wu L.P."/>
            <person name="Yang T."/>
            <person name="Liu H.W."/>
            <person name="Postman J."/>
            <person name="Li R."/>
        </authorList>
    </citation>
    <scope>NUCLEOTIDE SEQUENCE [LARGE SCALE GENOMIC DNA]</scope>
    <source>
        <strain evidence="2">Veloy</strain>
    </source>
</reference>
<sequence length="641" mass="72586">MERYSLCFTYVFTLATFLLLCFITGSKTDDGDDFSLKRQSAKDKNPVYLSSSQRGYGGDLYQPYYVCGTTSDPEGMPLSAWHYSCKQSCASQMAKQAINITLMRWDFVGPSLNVYKVTTNKVCYTSHENVWGYCSQTQTITPVPTTKEDHKNLPQEYFTPWGMPTTGTKHITRSGEAECSYLSDNTRCERDYTISYREGKIQKRSDQDEEVLVIYRDGIKADPYASFLQMNDASWFWNIPERPIHLPCGWKSLDLVTCMYTDSTDILSCPTLGYTYNIPKVSKKSTCSGDIYDIEGPVPFKYSSSEDLTDRATLFKEAVPEMSKADIKMIEGINKALNNIEATYCSSSCDLFARSGIANDDHVLDTPIGSWRFSNEDPLFPRLIPCHPTAEWSLRSPTSMCNGANTLLVENKETGHTNSWMTKRDYIILGELCTSGSQDKVMSDLKSQISEGKTINITFWTGDILSLTPPYKSPKWYNASLSFRKNPSWFSKVKLEKSMLHTQEDISRILTETVGNATDELSYDMGKSKTIHEYLFEEIAHGASYAGEYIMTAVSSIFGSLTKIVVGILLFVFIYVSIKMLILVMPIMSFSKKKPTMRTSFSPVVSDIQDSRVTWELNEIPSRNIKRNNRALKKELSNMLL</sequence>
<keyword evidence="3" id="KW-1185">Reference proteome</keyword>
<keyword evidence="1" id="KW-0472">Membrane</keyword>
<evidence type="ECO:0000313" key="3">
    <source>
        <dbReference type="Proteomes" id="UP000501572"/>
    </source>
</evidence>
<accession>A0A2K9YRI3</accession>
<dbReference type="KEGG" id="vg:80533833"/>
<keyword evidence="1" id="KW-0812">Transmembrane</keyword>
<evidence type="ECO:0000313" key="2">
    <source>
        <dbReference type="EMBL" id="AUW36418.1"/>
    </source>
</evidence>
<protein>
    <submittedName>
        <fullName evidence="2">Glycoprotein</fullName>
    </submittedName>
</protein>
<dbReference type="GeneID" id="80533833"/>
<organism evidence="2 3">
    <name type="scientific">Black currant nucleorhabdovirus 1</name>
    <dbReference type="NCBI Taxonomy" id="2079521"/>
    <lineage>
        <taxon>Viruses</taxon>
        <taxon>Riboviria</taxon>
        <taxon>Orthornavirae</taxon>
        <taxon>Negarnaviricota</taxon>
        <taxon>Haploviricotina</taxon>
        <taxon>Monjiviricetes</taxon>
        <taxon>Mononegavirales</taxon>
        <taxon>Rhabdoviridae</taxon>
        <taxon>Betarhabdovirinae</taxon>
        <taxon>Betanucleorhabdovirus</taxon>
        <taxon>Betanucleorhabdovirus ribes</taxon>
    </lineage>
</organism>
<keyword evidence="1" id="KW-1133">Transmembrane helix</keyword>
<feature type="transmembrane region" description="Helical" evidence="1">
    <location>
        <begin position="564"/>
        <end position="588"/>
    </location>
</feature>
<dbReference type="EMBL" id="MF543022">
    <property type="protein sequence ID" value="AUW36418.1"/>
    <property type="molecule type" value="Viral_cRNA"/>
</dbReference>
<proteinExistence type="predicted"/>
<name>A0A2K9YRI3_9RHAB</name>
<dbReference type="Proteomes" id="UP000501572">
    <property type="component" value="Segment"/>
</dbReference>